<organism evidence="2 3">
    <name type="scientific">Flavobacterium piscis</name>
    <dbReference type="NCBI Taxonomy" id="1114874"/>
    <lineage>
        <taxon>Bacteria</taxon>
        <taxon>Pseudomonadati</taxon>
        <taxon>Bacteroidota</taxon>
        <taxon>Flavobacteriia</taxon>
        <taxon>Flavobacteriales</taxon>
        <taxon>Flavobacteriaceae</taxon>
        <taxon>Flavobacterium</taxon>
    </lineage>
</organism>
<dbReference type="Proteomes" id="UP001269081">
    <property type="component" value="Unassembled WGS sequence"/>
</dbReference>
<name>A0ABU1Y9E0_9FLAO</name>
<dbReference type="SUPFAM" id="SSF53756">
    <property type="entry name" value="UDP-Glycosyltransferase/glycogen phosphorylase"/>
    <property type="match status" value="1"/>
</dbReference>
<evidence type="ECO:0000313" key="2">
    <source>
        <dbReference type="EMBL" id="MDR7210860.1"/>
    </source>
</evidence>
<keyword evidence="3" id="KW-1185">Reference proteome</keyword>
<dbReference type="PANTHER" id="PTHR46401">
    <property type="entry name" value="GLYCOSYLTRANSFERASE WBBK-RELATED"/>
    <property type="match status" value="1"/>
</dbReference>
<dbReference type="Pfam" id="PF13692">
    <property type="entry name" value="Glyco_trans_1_4"/>
    <property type="match status" value="1"/>
</dbReference>
<evidence type="ECO:0000313" key="3">
    <source>
        <dbReference type="Proteomes" id="UP001269081"/>
    </source>
</evidence>
<gene>
    <name evidence="2" type="ORF">J2W48_002811</name>
</gene>
<protein>
    <submittedName>
        <fullName evidence="2">Glycosyltransferase involved in cell wall biosynthesis</fullName>
    </submittedName>
</protein>
<keyword evidence="1" id="KW-0808">Transferase</keyword>
<evidence type="ECO:0000256" key="1">
    <source>
        <dbReference type="ARBA" id="ARBA00022679"/>
    </source>
</evidence>
<accession>A0ABU1Y9E0</accession>
<dbReference type="RefSeq" id="WP_310282214.1">
    <property type="nucleotide sequence ID" value="NZ_JAVDWQ010000009.1"/>
</dbReference>
<dbReference type="Gene3D" id="3.40.50.2000">
    <property type="entry name" value="Glycogen Phosphorylase B"/>
    <property type="match status" value="2"/>
</dbReference>
<reference evidence="2 3" key="1">
    <citation type="submission" date="2023-07" db="EMBL/GenBank/DDBJ databases">
        <title>Sorghum-associated microbial communities from plants grown in Nebraska, USA.</title>
        <authorList>
            <person name="Schachtman D."/>
        </authorList>
    </citation>
    <scope>NUCLEOTIDE SEQUENCE [LARGE SCALE GENOMIC DNA]</scope>
    <source>
        <strain evidence="2 3">4129</strain>
    </source>
</reference>
<dbReference type="EMBL" id="JAVDWQ010000009">
    <property type="protein sequence ID" value="MDR7210860.1"/>
    <property type="molecule type" value="Genomic_DNA"/>
</dbReference>
<proteinExistence type="predicted"/>
<dbReference type="PANTHER" id="PTHR46401:SF2">
    <property type="entry name" value="GLYCOSYLTRANSFERASE WBBK-RELATED"/>
    <property type="match status" value="1"/>
</dbReference>
<sequence length="398" mass="46783">MSKIVYFWSLKYLLQMKILYFYPENPLSFNQGNNSRALSLLHYFKSRSIHIDLVGEKSDEFGYDLIDELMTQNLIKQGFLLEKFNKNKNRIKYYFTYSFPRQLNNKLKDFDRTKFGYKEQFSKIVSDNQYDIIIISYVYWSPLLNQVTKNPKTKWIVDTHDFLTSQFQDNKKFVLDRYFKTEIKLMKKFDSVWVISNEEKYLFSQFIKSPISLITHSLPDNTESSSKAEKTIDVVYVASENFHNVKSAEWFFKEVYPKLAENIKITVVGKINKHIPKFKNVESLFFVKDLDDVYKKTKITICPMLSGTGLKVKVVESLSHGIPVVCTEKGVYGLLNKTNNGCLSTNNPLLFANYINKLLADQDFYIKNQSEGKKFFNDNFDIQQTYKVLDNIFLGRQI</sequence>
<comment type="caution">
    <text evidence="2">The sequence shown here is derived from an EMBL/GenBank/DDBJ whole genome shotgun (WGS) entry which is preliminary data.</text>
</comment>